<sequence length="212" mass="23725">MRFIKPEPFLADIGKIRRLHPDIVAQTVVFAELRNDIVDGKRHRLARQIFPGVVGLVGVERLRGLFKAHRGKFGIPKERFETRTCLHGSHPAGFGVFFQADIDARILRERNVFQCFYRLVVFHHLHAAHVFLVDVVGGNAITPAQHVFAFDVKLVDGYAVVFDGPAFFHFNAGHFLQHVGKGFVLGVGKAGNHVSDGVAALVDARRFHDDLF</sequence>
<gene>
    <name evidence="1" type="ORF">SDC9_92511</name>
</gene>
<name>A0A644ZXY0_9ZZZZ</name>
<accession>A0A644ZXY0</accession>
<dbReference type="AlphaFoldDB" id="A0A644ZXY0"/>
<organism evidence="1">
    <name type="scientific">bioreactor metagenome</name>
    <dbReference type="NCBI Taxonomy" id="1076179"/>
    <lineage>
        <taxon>unclassified sequences</taxon>
        <taxon>metagenomes</taxon>
        <taxon>ecological metagenomes</taxon>
    </lineage>
</organism>
<dbReference type="EMBL" id="VSSQ01011028">
    <property type="protein sequence ID" value="MPM45819.1"/>
    <property type="molecule type" value="Genomic_DNA"/>
</dbReference>
<protein>
    <submittedName>
        <fullName evidence="1">Uncharacterized protein</fullName>
    </submittedName>
</protein>
<comment type="caution">
    <text evidence="1">The sequence shown here is derived from an EMBL/GenBank/DDBJ whole genome shotgun (WGS) entry which is preliminary data.</text>
</comment>
<proteinExistence type="predicted"/>
<reference evidence="1" key="1">
    <citation type="submission" date="2019-08" db="EMBL/GenBank/DDBJ databases">
        <authorList>
            <person name="Kucharzyk K."/>
            <person name="Murdoch R.W."/>
            <person name="Higgins S."/>
            <person name="Loffler F."/>
        </authorList>
    </citation>
    <scope>NUCLEOTIDE SEQUENCE</scope>
</reference>
<evidence type="ECO:0000313" key="1">
    <source>
        <dbReference type="EMBL" id="MPM45819.1"/>
    </source>
</evidence>